<dbReference type="Proteomes" id="UP000034006">
    <property type="component" value="Unassembled WGS sequence"/>
</dbReference>
<comment type="caution">
    <text evidence="1">The sequence shown here is derived from an EMBL/GenBank/DDBJ whole genome shotgun (WGS) entry which is preliminary data.</text>
</comment>
<dbReference type="STRING" id="1618387.UW44_C0022G0011"/>
<name>A0A0G1HVD9_9BACT</name>
<protein>
    <submittedName>
        <fullName evidence="1">Uncharacterized protein</fullName>
    </submittedName>
</protein>
<reference evidence="1 2" key="1">
    <citation type="journal article" date="2015" name="Nature">
        <title>rRNA introns, odd ribosomes, and small enigmatic genomes across a large radiation of phyla.</title>
        <authorList>
            <person name="Brown C.T."/>
            <person name="Hug L.A."/>
            <person name="Thomas B.C."/>
            <person name="Sharon I."/>
            <person name="Castelle C.J."/>
            <person name="Singh A."/>
            <person name="Wilkins M.J."/>
            <person name="Williams K.H."/>
            <person name="Banfield J.F."/>
        </authorList>
    </citation>
    <scope>NUCLEOTIDE SEQUENCE [LARGE SCALE GENOMIC DNA]</scope>
</reference>
<sequence>MDTVLIKINKLLYPYILGYWSENNGGGVIVTNTSCTQMRGFGARKWSPFVEAPISSYNTRLEPAIENHLSDEVLKSFLNKERIVNVEMALQIQELVKPYFLALHGDLQGQYHYCLTAKDPMTTTGKQKVAYLFPGTQYDLYDFVPDTDDAWASPMVGGSLGWLAGLDSEKTIAGITTAKKRLA</sequence>
<proteinExistence type="predicted"/>
<dbReference type="AlphaFoldDB" id="A0A0G1HVD9"/>
<organism evidence="1 2">
    <name type="scientific">Candidatus Collierbacteria bacterium GW2011_GWB2_44_22</name>
    <dbReference type="NCBI Taxonomy" id="1618387"/>
    <lineage>
        <taxon>Bacteria</taxon>
        <taxon>Candidatus Collieribacteriota</taxon>
    </lineage>
</organism>
<accession>A0A0G1HVD9</accession>
<evidence type="ECO:0000313" key="2">
    <source>
        <dbReference type="Proteomes" id="UP000034006"/>
    </source>
</evidence>
<dbReference type="EMBL" id="LCIH01000022">
    <property type="protein sequence ID" value="KKT50935.1"/>
    <property type="molecule type" value="Genomic_DNA"/>
</dbReference>
<evidence type="ECO:0000313" key="1">
    <source>
        <dbReference type="EMBL" id="KKT50935.1"/>
    </source>
</evidence>
<gene>
    <name evidence="1" type="ORF">UW44_C0022G0011</name>
</gene>